<dbReference type="InterPro" id="IPR036895">
    <property type="entry name" value="Uracil-DNA_glycosylase-like_sf"/>
</dbReference>
<dbReference type="RefSeq" id="WP_096360063.1">
    <property type="nucleotide sequence ID" value="NZ_AP014879.1"/>
</dbReference>
<evidence type="ECO:0000256" key="11">
    <source>
        <dbReference type="ARBA" id="ARBA00023204"/>
    </source>
</evidence>
<proteinExistence type="inferred from homology"/>
<reference evidence="13 14" key="1">
    <citation type="submission" date="2015-05" db="EMBL/GenBank/DDBJ databases">
        <title>Complete genome sequence of a sulfur-oxidizing gammaproteobacterium strain HA5.</title>
        <authorList>
            <person name="Miura A."/>
            <person name="Kojima H."/>
            <person name="Fukui M."/>
        </authorList>
    </citation>
    <scope>NUCLEOTIDE SEQUENCE [LARGE SCALE GENOMIC DNA]</scope>
    <source>
        <strain evidence="13 14">HA5</strain>
    </source>
</reference>
<dbReference type="EMBL" id="AP014879">
    <property type="protein sequence ID" value="BAV33179.1"/>
    <property type="molecule type" value="Genomic_DNA"/>
</dbReference>
<name>A0A1B4XEE8_9GAMM</name>
<sequence>MNVQNEMRRRQYLDALGITRWEPRQAPASVSPEIRVGTETPAVPSRSVPGPVLIREADTAVDNSRDWTELEAEVRACTQCSLHKTRTQTVFGVGHRHASWMFIGEAPGADEDRQGEPFVGRAGQLLNAILFAMGLKREEVYIANVLKCRPPGNRDPQPEEVTQCEPYLIRQIGLIRPKLIVALGRHAAHSLLKTEVPLAKLRGQKLSYHGTPLFVTYHPAYLLRNPADKRKVWDDLCRAKAAMTNLEES</sequence>
<dbReference type="EC" id="3.2.2.27" evidence="3"/>
<evidence type="ECO:0000256" key="3">
    <source>
        <dbReference type="ARBA" id="ARBA00012030"/>
    </source>
</evidence>
<dbReference type="InterPro" id="IPR051536">
    <property type="entry name" value="UDG_Type-4/5"/>
</dbReference>
<evidence type="ECO:0000259" key="12">
    <source>
        <dbReference type="SMART" id="SM00986"/>
    </source>
</evidence>
<dbReference type="PANTHER" id="PTHR33693">
    <property type="entry name" value="TYPE-5 URACIL-DNA GLYCOSYLASE"/>
    <property type="match status" value="1"/>
</dbReference>
<keyword evidence="7" id="KW-0227">DNA damage</keyword>
<dbReference type="Pfam" id="PF03167">
    <property type="entry name" value="UDG"/>
    <property type="match status" value="1"/>
</dbReference>
<dbReference type="KEGG" id="slim:SCL_0859"/>
<dbReference type="NCBIfam" id="TIGR00758">
    <property type="entry name" value="UDG_fam4"/>
    <property type="match status" value="1"/>
</dbReference>
<dbReference type="Gene3D" id="3.40.470.10">
    <property type="entry name" value="Uracil-DNA glycosylase-like domain"/>
    <property type="match status" value="1"/>
</dbReference>
<accession>A0A1B4XEE8</accession>
<dbReference type="InterPro" id="IPR005273">
    <property type="entry name" value="Ura-DNA_glyco_family4"/>
</dbReference>
<dbReference type="Proteomes" id="UP000243180">
    <property type="component" value="Chromosome"/>
</dbReference>
<evidence type="ECO:0000256" key="1">
    <source>
        <dbReference type="ARBA" id="ARBA00001400"/>
    </source>
</evidence>
<dbReference type="AlphaFoldDB" id="A0A1B4XEE8"/>
<dbReference type="SMART" id="SM00987">
    <property type="entry name" value="UreE_C"/>
    <property type="match status" value="1"/>
</dbReference>
<dbReference type="GO" id="GO:0004844">
    <property type="term" value="F:uracil DNA N-glycosylase activity"/>
    <property type="evidence" value="ECO:0007669"/>
    <property type="project" value="UniProtKB-EC"/>
</dbReference>
<gene>
    <name evidence="13" type="ORF">SCL_0859</name>
</gene>
<evidence type="ECO:0000256" key="2">
    <source>
        <dbReference type="ARBA" id="ARBA00006521"/>
    </source>
</evidence>
<feature type="domain" description="Uracil-DNA glycosylase-like" evidence="12">
    <location>
        <begin position="91"/>
        <end position="237"/>
    </location>
</feature>
<dbReference type="InterPro" id="IPR005122">
    <property type="entry name" value="Uracil-DNA_glycosylase-like"/>
</dbReference>
<evidence type="ECO:0000313" key="14">
    <source>
        <dbReference type="Proteomes" id="UP000243180"/>
    </source>
</evidence>
<keyword evidence="8" id="KW-0378">Hydrolase</keyword>
<keyword evidence="14" id="KW-1185">Reference proteome</keyword>
<dbReference type="PANTHER" id="PTHR33693:SF1">
    <property type="entry name" value="TYPE-4 URACIL-DNA GLYCOSYLASE"/>
    <property type="match status" value="1"/>
</dbReference>
<keyword evidence="11" id="KW-0234">DNA repair</keyword>
<dbReference type="SMART" id="SM00986">
    <property type="entry name" value="UDG"/>
    <property type="match status" value="1"/>
</dbReference>
<evidence type="ECO:0000256" key="7">
    <source>
        <dbReference type="ARBA" id="ARBA00022763"/>
    </source>
</evidence>
<dbReference type="GO" id="GO:0046872">
    <property type="term" value="F:metal ion binding"/>
    <property type="evidence" value="ECO:0007669"/>
    <property type="project" value="UniProtKB-KW"/>
</dbReference>
<evidence type="ECO:0000256" key="6">
    <source>
        <dbReference type="ARBA" id="ARBA00022723"/>
    </source>
</evidence>
<dbReference type="SUPFAM" id="SSF52141">
    <property type="entry name" value="Uracil-DNA glycosylase-like"/>
    <property type="match status" value="1"/>
</dbReference>
<dbReference type="OrthoDB" id="5290748at2"/>
<dbReference type="InParanoid" id="A0A1B4XEE8"/>
<keyword evidence="5" id="KW-0004">4Fe-4S</keyword>
<dbReference type="CDD" id="cd10030">
    <property type="entry name" value="UDG-F4_TTUDGA_SPO1dp_like"/>
    <property type="match status" value="1"/>
</dbReference>
<organism evidence="13 14">
    <name type="scientific">Sulfuricaulis limicola</name>
    <dbReference type="NCBI Taxonomy" id="1620215"/>
    <lineage>
        <taxon>Bacteria</taxon>
        <taxon>Pseudomonadati</taxon>
        <taxon>Pseudomonadota</taxon>
        <taxon>Gammaproteobacteria</taxon>
        <taxon>Acidiferrobacterales</taxon>
        <taxon>Acidiferrobacteraceae</taxon>
        <taxon>Sulfuricaulis</taxon>
    </lineage>
</organism>
<dbReference type="GO" id="GO:0006281">
    <property type="term" value="P:DNA repair"/>
    <property type="evidence" value="ECO:0007669"/>
    <property type="project" value="UniProtKB-KW"/>
</dbReference>
<evidence type="ECO:0000256" key="5">
    <source>
        <dbReference type="ARBA" id="ARBA00022485"/>
    </source>
</evidence>
<evidence type="ECO:0000256" key="9">
    <source>
        <dbReference type="ARBA" id="ARBA00023004"/>
    </source>
</evidence>
<evidence type="ECO:0000256" key="4">
    <source>
        <dbReference type="ARBA" id="ARBA00019403"/>
    </source>
</evidence>
<protein>
    <recommendedName>
        <fullName evidence="4">Type-4 uracil-DNA glycosylase</fullName>
        <ecNumber evidence="3">3.2.2.27</ecNumber>
    </recommendedName>
</protein>
<keyword evidence="6" id="KW-0479">Metal-binding</keyword>
<keyword evidence="10" id="KW-0411">Iron-sulfur</keyword>
<keyword evidence="9" id="KW-0408">Iron</keyword>
<evidence type="ECO:0000256" key="10">
    <source>
        <dbReference type="ARBA" id="ARBA00023014"/>
    </source>
</evidence>
<evidence type="ECO:0000313" key="13">
    <source>
        <dbReference type="EMBL" id="BAV33179.1"/>
    </source>
</evidence>
<evidence type="ECO:0000256" key="8">
    <source>
        <dbReference type="ARBA" id="ARBA00022801"/>
    </source>
</evidence>
<comment type="catalytic activity">
    <reaction evidence="1">
        <text>Hydrolyzes single-stranded DNA or mismatched double-stranded DNA and polynucleotides, releasing free uracil.</text>
        <dbReference type="EC" id="3.2.2.27"/>
    </reaction>
</comment>
<comment type="similarity">
    <text evidence="2">Belongs to the uracil-DNA glycosylase (UDG) superfamily. Type 4 (UDGa) family.</text>
</comment>
<dbReference type="GO" id="GO:0051539">
    <property type="term" value="F:4 iron, 4 sulfur cluster binding"/>
    <property type="evidence" value="ECO:0007669"/>
    <property type="project" value="UniProtKB-KW"/>
</dbReference>